<reference evidence="1" key="1">
    <citation type="journal article" date="2014" name="Front. Microbiol.">
        <title>High frequency of phylogenetically diverse reductive dehalogenase-homologous genes in deep subseafloor sedimentary metagenomes.</title>
        <authorList>
            <person name="Kawai M."/>
            <person name="Futagami T."/>
            <person name="Toyoda A."/>
            <person name="Takaki Y."/>
            <person name="Nishi S."/>
            <person name="Hori S."/>
            <person name="Arai W."/>
            <person name="Tsubouchi T."/>
            <person name="Morono Y."/>
            <person name="Uchiyama I."/>
            <person name="Ito T."/>
            <person name="Fujiyama A."/>
            <person name="Inagaki F."/>
            <person name="Takami H."/>
        </authorList>
    </citation>
    <scope>NUCLEOTIDE SEQUENCE</scope>
    <source>
        <strain evidence="1">Expedition CK06-06</strain>
    </source>
</reference>
<dbReference type="AlphaFoldDB" id="X1E4K1"/>
<gene>
    <name evidence="1" type="ORF">S01H4_64620</name>
</gene>
<protein>
    <submittedName>
        <fullName evidence="1">Uncharacterized protein</fullName>
    </submittedName>
</protein>
<accession>X1E4K1</accession>
<dbReference type="EMBL" id="BART01039249">
    <property type="protein sequence ID" value="GAH12119.1"/>
    <property type="molecule type" value="Genomic_DNA"/>
</dbReference>
<proteinExistence type="predicted"/>
<name>X1E4K1_9ZZZZ</name>
<sequence length="35" mass="3848">MTGVVKTDEFVVVADDGESLLIIEYTDMIPTGELF</sequence>
<feature type="non-terminal residue" evidence="1">
    <location>
        <position position="35"/>
    </location>
</feature>
<comment type="caution">
    <text evidence="1">The sequence shown here is derived from an EMBL/GenBank/DDBJ whole genome shotgun (WGS) entry which is preliminary data.</text>
</comment>
<evidence type="ECO:0000313" key="1">
    <source>
        <dbReference type="EMBL" id="GAH12119.1"/>
    </source>
</evidence>
<organism evidence="1">
    <name type="scientific">marine sediment metagenome</name>
    <dbReference type="NCBI Taxonomy" id="412755"/>
    <lineage>
        <taxon>unclassified sequences</taxon>
        <taxon>metagenomes</taxon>
        <taxon>ecological metagenomes</taxon>
    </lineage>
</organism>